<dbReference type="InterPro" id="IPR033454">
    <property type="entry name" value="RecG_wedge"/>
</dbReference>
<dbReference type="GO" id="GO:0003677">
    <property type="term" value="F:DNA binding"/>
    <property type="evidence" value="ECO:0007669"/>
    <property type="project" value="UniProtKB-KW"/>
</dbReference>
<dbReference type="GO" id="GO:0016787">
    <property type="term" value="F:hydrolase activity"/>
    <property type="evidence" value="ECO:0007669"/>
    <property type="project" value="UniProtKB-KW"/>
</dbReference>
<dbReference type="PROSITE" id="PS51192">
    <property type="entry name" value="HELICASE_ATP_BIND_1"/>
    <property type="match status" value="1"/>
</dbReference>
<keyword evidence="2" id="KW-0227">DNA damage</keyword>
<dbReference type="Proteomes" id="UP000001399">
    <property type="component" value="Chromosome"/>
</dbReference>
<dbReference type="Gene3D" id="3.40.50.300">
    <property type="entry name" value="P-loop containing nucleotide triphosphate hydrolases"/>
    <property type="match status" value="2"/>
</dbReference>
<evidence type="ECO:0000256" key="2">
    <source>
        <dbReference type="ARBA" id="ARBA00022763"/>
    </source>
</evidence>
<dbReference type="KEGG" id="rva:Rvan_0815"/>
<evidence type="ECO:0000256" key="7">
    <source>
        <dbReference type="ARBA" id="ARBA00023204"/>
    </source>
</evidence>
<name>E3I178_RHOVT</name>
<dbReference type="EMBL" id="CP002292">
    <property type="protein sequence ID" value="ADP70091.1"/>
    <property type="molecule type" value="Genomic_DNA"/>
</dbReference>
<dbReference type="CDD" id="cd17992">
    <property type="entry name" value="DEXHc_RecG"/>
    <property type="match status" value="1"/>
</dbReference>
<evidence type="ECO:0000259" key="9">
    <source>
        <dbReference type="PROSITE" id="PS51192"/>
    </source>
</evidence>
<dbReference type="PANTHER" id="PTHR47964:SF1">
    <property type="entry name" value="ATP-DEPENDENT DNA HELICASE HOMOLOG RECG, CHLOROPLASTIC"/>
    <property type="match status" value="1"/>
</dbReference>
<dbReference type="PROSITE" id="PS51194">
    <property type="entry name" value="HELICASE_CTER"/>
    <property type="match status" value="1"/>
</dbReference>
<dbReference type="SMART" id="SM00490">
    <property type="entry name" value="HELICc"/>
    <property type="match status" value="1"/>
</dbReference>
<dbReference type="InterPro" id="IPR001650">
    <property type="entry name" value="Helicase_C-like"/>
</dbReference>
<evidence type="ECO:0000256" key="3">
    <source>
        <dbReference type="ARBA" id="ARBA00022801"/>
    </source>
</evidence>
<dbReference type="InterPro" id="IPR014001">
    <property type="entry name" value="Helicase_ATP-bd"/>
</dbReference>
<dbReference type="STRING" id="648757.Rvan_0815"/>
<dbReference type="SUPFAM" id="SSF50249">
    <property type="entry name" value="Nucleic acid-binding proteins"/>
    <property type="match status" value="1"/>
</dbReference>
<dbReference type="GO" id="GO:0006281">
    <property type="term" value="P:DNA repair"/>
    <property type="evidence" value="ECO:0007669"/>
    <property type="project" value="UniProtKB-KW"/>
</dbReference>
<keyword evidence="12" id="KW-1185">Reference proteome</keyword>
<protein>
    <submittedName>
        <fullName evidence="11">DEAD/DEAH box helicase domain protein</fullName>
    </submittedName>
</protein>
<dbReference type="Gene3D" id="2.40.50.140">
    <property type="entry name" value="Nucleic acid-binding proteins"/>
    <property type="match status" value="1"/>
</dbReference>
<keyword evidence="1" id="KW-0547">Nucleotide-binding</keyword>
<evidence type="ECO:0000313" key="11">
    <source>
        <dbReference type="EMBL" id="ADP70091.1"/>
    </source>
</evidence>
<keyword evidence="6" id="KW-0238">DNA-binding</keyword>
<dbReference type="GO" id="GO:0003678">
    <property type="term" value="F:DNA helicase activity"/>
    <property type="evidence" value="ECO:0007669"/>
    <property type="project" value="TreeGrafter"/>
</dbReference>
<evidence type="ECO:0000256" key="4">
    <source>
        <dbReference type="ARBA" id="ARBA00022806"/>
    </source>
</evidence>
<dbReference type="SUPFAM" id="SSF52540">
    <property type="entry name" value="P-loop containing nucleoside triphosphate hydrolases"/>
    <property type="match status" value="2"/>
</dbReference>
<dbReference type="HOGENOM" id="CLU_005122_7_1_5"/>
<dbReference type="InterPro" id="IPR012340">
    <property type="entry name" value="NA-bd_OB-fold"/>
</dbReference>
<dbReference type="RefSeq" id="WP_013418495.1">
    <property type="nucleotide sequence ID" value="NC_014664.1"/>
</dbReference>
<dbReference type="GO" id="GO:0005524">
    <property type="term" value="F:ATP binding"/>
    <property type="evidence" value="ECO:0007669"/>
    <property type="project" value="UniProtKB-KW"/>
</dbReference>
<keyword evidence="5" id="KW-0067">ATP-binding</keyword>
<feature type="region of interest" description="Disordered" evidence="8">
    <location>
        <begin position="22"/>
        <end position="42"/>
    </location>
</feature>
<keyword evidence="4 11" id="KW-0347">Helicase</keyword>
<evidence type="ECO:0000256" key="5">
    <source>
        <dbReference type="ARBA" id="ARBA00022840"/>
    </source>
</evidence>
<evidence type="ECO:0000256" key="8">
    <source>
        <dbReference type="SAM" id="MobiDB-lite"/>
    </source>
</evidence>
<keyword evidence="7" id="KW-0234">DNA repair</keyword>
<dbReference type="InterPro" id="IPR047112">
    <property type="entry name" value="RecG/Mfd"/>
</dbReference>
<dbReference type="Pfam" id="PF00271">
    <property type="entry name" value="Helicase_C"/>
    <property type="match status" value="1"/>
</dbReference>
<dbReference type="AlphaFoldDB" id="E3I178"/>
<feature type="domain" description="Helicase ATP-binding" evidence="9">
    <location>
        <begin position="324"/>
        <end position="487"/>
    </location>
</feature>
<keyword evidence="3" id="KW-0378">Hydrolase</keyword>
<gene>
    <name evidence="11" type="ordered locus">Rvan_0815</name>
</gene>
<feature type="compositionally biased region" description="Basic and acidic residues" evidence="8">
    <location>
        <begin position="30"/>
        <end position="41"/>
    </location>
</feature>
<dbReference type="Pfam" id="PF17191">
    <property type="entry name" value="RecG_wedge"/>
    <property type="match status" value="1"/>
</dbReference>
<evidence type="ECO:0000259" key="10">
    <source>
        <dbReference type="PROSITE" id="PS51194"/>
    </source>
</evidence>
<dbReference type="SMART" id="SM00487">
    <property type="entry name" value="DEXDc"/>
    <property type="match status" value="1"/>
</dbReference>
<dbReference type="InterPro" id="IPR011545">
    <property type="entry name" value="DEAD/DEAH_box_helicase_dom"/>
</dbReference>
<proteinExistence type="predicted"/>
<accession>E3I178</accession>
<dbReference type="eggNOG" id="COG1200">
    <property type="taxonomic scope" value="Bacteria"/>
</dbReference>
<dbReference type="Pfam" id="PF00270">
    <property type="entry name" value="DEAD"/>
    <property type="match status" value="1"/>
</dbReference>
<feature type="domain" description="Helicase C-terminal" evidence="10">
    <location>
        <begin position="506"/>
        <end position="665"/>
    </location>
</feature>
<dbReference type="PANTHER" id="PTHR47964">
    <property type="entry name" value="ATP-DEPENDENT DNA HELICASE HOMOLOG RECG, CHLOROPLASTIC"/>
    <property type="match status" value="1"/>
</dbReference>
<sequence length="739" mass="79931">MSESQSQMALFEAPVPWQGASKPTFLERMASPDKDRPEKGADAAALQAPLTSLKGLGPRGAELLTKLLAKPLTPPRVIDLLWHLPTGTLDRRLTPSVSEALPGGIVTLVVTPVKHSAPPRSAPRAPVRIVCEDESGALDIVYFHGDRAGIKRLLPLGEPRLVSGRVERHGTRLQMTHPDYVLAPNERHRLPAIEPVYPLTLGLTQKFLYRVIGDALARVPEFPEWLDASLVEAQGWPGFRDALVTLHRPQSHADLALWHKARERLAYDEVSSAQLAIALVRRSHRQLAGRSLVGEGSLAAKMRASLPFALTRSQETALAEIKADMASSRRMLRLLQGDVGAGKTVVAALAMANAVEAGAQVALMAPTDVLARQHLETLTPLCEAAGIPLGYLSGREQGRTRGRLLGKLASGEIRAICGTHALFQPDVVFRDFGLAIVDEQHRFGVAQRLALQEKARAGDADILVMTATPIPRTLQLSLHGDLDVSQLTEKPAGRKPVITRTVPQERLEDVIEGLHRALGEGAQVYWVCPAVESETARDMTAVTERAAHLRQVFGERVGLVHGKLPGAEKDAAIAAFIARETTILVATTVIEVGVNVPNATVMIIENAEMFGLAQLHQLRGRVGRGAAQSSCILLYKGPLSETAKSRLDILRQVDDGFVIAEEDLRLRGGGEVLGAKQSGDPGFRIAGWPEAAPLIERAATAVRYLLGRDPYLKSDQGLAARTCLALFERDEAMRLLQAG</sequence>
<organism evidence="11 12">
    <name type="scientific">Rhodomicrobium vannielii (strain ATCC 17100 / DSM 162 / LMG 4299 / NCIMB 10020 / ATH 3.1.1)</name>
    <dbReference type="NCBI Taxonomy" id="648757"/>
    <lineage>
        <taxon>Bacteria</taxon>
        <taxon>Pseudomonadati</taxon>
        <taxon>Pseudomonadota</taxon>
        <taxon>Alphaproteobacteria</taxon>
        <taxon>Hyphomicrobiales</taxon>
        <taxon>Hyphomicrobiaceae</taxon>
        <taxon>Rhodomicrobium</taxon>
    </lineage>
</organism>
<evidence type="ECO:0000313" key="12">
    <source>
        <dbReference type="Proteomes" id="UP000001399"/>
    </source>
</evidence>
<dbReference type="NCBIfam" id="NF008164">
    <property type="entry name" value="PRK10917.1-2"/>
    <property type="match status" value="1"/>
</dbReference>
<dbReference type="CDD" id="cd04488">
    <property type="entry name" value="RecG_wedge_OBF"/>
    <property type="match status" value="1"/>
</dbReference>
<reference evidence="12" key="1">
    <citation type="journal article" date="2011" name="J. Bacteriol.">
        <title>Genome sequences of eight morphologically diverse alphaproteobacteria.</title>
        <authorList>
            <consortium name="US DOE Joint Genome Institute"/>
            <person name="Brown P.J."/>
            <person name="Kysela D.T."/>
            <person name="Buechlein A."/>
            <person name="Hemmerich C."/>
            <person name="Brun Y.V."/>
        </authorList>
    </citation>
    <scope>NUCLEOTIDE SEQUENCE [LARGE SCALE GENOMIC DNA]</scope>
    <source>
        <strain evidence="12">ATCC 17100 / ATH 3.1.1 / DSM 162 / LMG 4299</strain>
    </source>
</reference>
<evidence type="ECO:0000256" key="6">
    <source>
        <dbReference type="ARBA" id="ARBA00023125"/>
    </source>
</evidence>
<dbReference type="InterPro" id="IPR027417">
    <property type="entry name" value="P-loop_NTPase"/>
</dbReference>
<evidence type="ECO:0000256" key="1">
    <source>
        <dbReference type="ARBA" id="ARBA00022741"/>
    </source>
</evidence>